<protein>
    <submittedName>
        <fullName evidence="7">Peptidase S8</fullName>
    </submittedName>
</protein>
<comment type="caution">
    <text evidence="7">The sequence shown here is derived from an EMBL/GenBank/DDBJ whole genome shotgun (WGS) entry which is preliminary data.</text>
</comment>
<comment type="caution">
    <text evidence="5">Lacks conserved residue(s) required for the propagation of feature annotation.</text>
</comment>
<dbReference type="GO" id="GO:0004252">
    <property type="term" value="F:serine-type endopeptidase activity"/>
    <property type="evidence" value="ECO:0007669"/>
    <property type="project" value="InterPro"/>
</dbReference>
<dbReference type="PANTHER" id="PTHR43806">
    <property type="entry name" value="PEPTIDASE S8"/>
    <property type="match status" value="1"/>
</dbReference>
<keyword evidence="3" id="KW-0378">Hydrolase</keyword>
<dbReference type="AlphaFoldDB" id="A0A316LYC6"/>
<dbReference type="SUPFAM" id="SSF52743">
    <property type="entry name" value="Subtilisin-like"/>
    <property type="match status" value="1"/>
</dbReference>
<keyword evidence="2" id="KW-0645">Protease</keyword>
<dbReference type="InterPro" id="IPR050131">
    <property type="entry name" value="Peptidase_S8_subtilisin-like"/>
</dbReference>
<dbReference type="EMBL" id="QAMZ01000058">
    <property type="protein sequence ID" value="PWL51277.1"/>
    <property type="molecule type" value="Genomic_DNA"/>
</dbReference>
<dbReference type="Proteomes" id="UP000246114">
    <property type="component" value="Unassembled WGS sequence"/>
</dbReference>
<evidence type="ECO:0000256" key="3">
    <source>
        <dbReference type="ARBA" id="ARBA00022801"/>
    </source>
</evidence>
<evidence type="ECO:0000313" key="8">
    <source>
        <dbReference type="Proteomes" id="UP000246114"/>
    </source>
</evidence>
<dbReference type="InterPro" id="IPR000209">
    <property type="entry name" value="Peptidase_S8/S53_dom"/>
</dbReference>
<organism evidence="7 8">
    <name type="scientific">Clostridium cadaveris</name>
    <dbReference type="NCBI Taxonomy" id="1529"/>
    <lineage>
        <taxon>Bacteria</taxon>
        <taxon>Bacillati</taxon>
        <taxon>Bacillota</taxon>
        <taxon>Clostridia</taxon>
        <taxon>Eubacteriales</taxon>
        <taxon>Clostridiaceae</taxon>
        <taxon>Clostridium</taxon>
    </lineage>
</organism>
<evidence type="ECO:0000256" key="4">
    <source>
        <dbReference type="ARBA" id="ARBA00022825"/>
    </source>
</evidence>
<dbReference type="InterPro" id="IPR034045">
    <property type="entry name" value="Pep_S8_CspA-like"/>
</dbReference>
<dbReference type="Gene3D" id="3.40.50.200">
    <property type="entry name" value="Peptidase S8/S53 domain"/>
    <property type="match status" value="1"/>
</dbReference>
<dbReference type="Gene3D" id="2.60.120.1290">
    <property type="match status" value="1"/>
</dbReference>
<feature type="domain" description="Peptidase S8/S53" evidence="6">
    <location>
        <begin position="449"/>
        <end position="562"/>
    </location>
</feature>
<evidence type="ECO:0000256" key="2">
    <source>
        <dbReference type="ARBA" id="ARBA00022670"/>
    </source>
</evidence>
<sequence>MMKHFSNAPPSVFTSPEYLHYIAEYNGDIEAEAYLAPDYYITIMDEKFAIISLKLQNIIEDSFTLSNNPFPSVVYINRLYLYTMQALSPIIAANINLTQIQPPFFLTGKGVVVGIIDTGIDYLSKEFMNDDGTSRILGIWDQTISNPNSSGNVPFGTVYYKNDIDNAIKAYNEGKDPYEIVPSKDTDGHGTAMSGIIGAKGINPEIKGAAPDCNFVVVKLAESLALKKALNPSVPVYDQAFLMMAITYLYEYTLFTLNKPTVIYLPLGASLGNHKGDGLLESFINNICNNKGIAVVTGSGNQGDSGGHTSGYVDKKDTFKDIQLYISDQQKYLRLEVWVDKPNICSLEIISASGETSGIMTALLNREQTINYIFEKSKVKVKYYLPEALSGDELIEIDMNYLTPGIWKLRLYPDYILNGSYNIWLQQKGLALGNTGFTSPDPYGTFTTPYAPQIIKVGAYNQNNFNLVEYSGMAFLYNPSAIDIVAGGVNVTALAPGNKTMIVNGTCVSAAVVAGASALMFQWGIVDKNDPNIYSQKLKTYLSRGTAKRLNDSYPNAEWGYGVLDMIGVFRYLE</sequence>
<accession>A0A316LYC6</accession>
<dbReference type="Pfam" id="PF00082">
    <property type="entry name" value="Peptidase_S8"/>
    <property type="match status" value="2"/>
</dbReference>
<feature type="domain" description="Peptidase S8/S53" evidence="6">
    <location>
        <begin position="108"/>
        <end position="304"/>
    </location>
</feature>
<dbReference type="CDD" id="cd07478">
    <property type="entry name" value="Peptidases_S8_CspA-like"/>
    <property type="match status" value="1"/>
</dbReference>
<dbReference type="PIRSF" id="PIRSF037894">
    <property type="entry name" value="Subtilisin_rel_CspABC"/>
    <property type="match status" value="1"/>
</dbReference>
<evidence type="ECO:0000256" key="5">
    <source>
        <dbReference type="PROSITE-ProRule" id="PRU01240"/>
    </source>
</evidence>
<dbReference type="PANTHER" id="PTHR43806:SF11">
    <property type="entry name" value="CEREVISIN-RELATED"/>
    <property type="match status" value="1"/>
</dbReference>
<reference evidence="7 8" key="1">
    <citation type="submission" date="2018-03" db="EMBL/GenBank/DDBJ databases">
        <title>The uncultured portion of the human microbiome is neutrally assembled.</title>
        <authorList>
            <person name="Jeraldo P."/>
            <person name="Boardman L."/>
            <person name="White B.A."/>
            <person name="Nelson H."/>
            <person name="Goldenfeld N."/>
            <person name="Chia N."/>
        </authorList>
    </citation>
    <scope>NUCLEOTIDE SEQUENCE [LARGE SCALE GENOMIC DNA]</scope>
    <source>
        <strain evidence="7">CIM:MAG 903</strain>
    </source>
</reference>
<evidence type="ECO:0000259" key="6">
    <source>
        <dbReference type="Pfam" id="PF00082"/>
    </source>
</evidence>
<evidence type="ECO:0000313" key="7">
    <source>
        <dbReference type="EMBL" id="PWL51277.1"/>
    </source>
</evidence>
<dbReference type="PROSITE" id="PS51892">
    <property type="entry name" value="SUBTILASE"/>
    <property type="match status" value="1"/>
</dbReference>
<comment type="similarity">
    <text evidence="1 5">Belongs to the peptidase S8 family.</text>
</comment>
<dbReference type="InterPro" id="IPR015500">
    <property type="entry name" value="Peptidase_S8_subtilisin-rel"/>
</dbReference>
<dbReference type="InterPro" id="IPR017310">
    <property type="entry name" value="Pept_S8A_subtilisin_clostridia"/>
</dbReference>
<gene>
    <name evidence="7" type="ORF">DBY38_15235</name>
</gene>
<evidence type="ECO:0000256" key="1">
    <source>
        <dbReference type="ARBA" id="ARBA00011073"/>
    </source>
</evidence>
<name>A0A316LYC6_9CLOT</name>
<dbReference type="GO" id="GO:0006508">
    <property type="term" value="P:proteolysis"/>
    <property type="evidence" value="ECO:0007669"/>
    <property type="project" value="UniProtKB-KW"/>
</dbReference>
<dbReference type="PRINTS" id="PR00723">
    <property type="entry name" value="SUBTILISIN"/>
</dbReference>
<proteinExistence type="inferred from homology"/>
<keyword evidence="4" id="KW-0720">Serine protease</keyword>
<dbReference type="InterPro" id="IPR036852">
    <property type="entry name" value="Peptidase_S8/S53_dom_sf"/>
</dbReference>